<feature type="active site" description="Proton acceptor; via carboxylate" evidence="3">
    <location>
        <position position="384"/>
    </location>
</feature>
<accession>A0A1A2Z1S5</accession>
<dbReference type="InterPro" id="IPR036527">
    <property type="entry name" value="SCP2_sterol-bd_dom_sf"/>
</dbReference>
<dbReference type="InterPro" id="IPR041380">
    <property type="entry name" value="Acetyltransf_17"/>
</dbReference>
<dbReference type="Gene3D" id="3.30.1050.10">
    <property type="entry name" value="SCP2 sterol-binding domain"/>
    <property type="match status" value="1"/>
</dbReference>
<feature type="binding site" evidence="3">
    <location>
        <begin position="69"/>
        <end position="71"/>
    </location>
    <ligand>
        <name>acetyl-CoA</name>
        <dbReference type="ChEBI" id="CHEBI:57288"/>
    </ligand>
</feature>
<feature type="binding site" evidence="3">
    <location>
        <begin position="77"/>
        <end position="82"/>
    </location>
    <ligand>
        <name>acetyl-CoA</name>
        <dbReference type="ChEBI" id="CHEBI:57288"/>
    </ligand>
</feature>
<dbReference type="Pfam" id="PF13527">
    <property type="entry name" value="Acetyltransf_9"/>
    <property type="match status" value="1"/>
</dbReference>
<dbReference type="EMBL" id="LZKJ01000147">
    <property type="protein sequence ID" value="OBI43593.1"/>
    <property type="molecule type" value="Genomic_DNA"/>
</dbReference>
<feature type="active site" description="Proton donor" evidence="3">
    <location>
        <position position="110"/>
    </location>
</feature>
<dbReference type="NCBIfam" id="NF002368">
    <property type="entry name" value="PRK01346.1-5"/>
    <property type="match status" value="1"/>
</dbReference>
<sequence>MALLAATGFGEFGDPGSLTLWRSLLARDGIVLICDEALEQAVVGMSLYLDLRLTVPGGAMLPTAGVSLVVVAPTHRRRGLLRAMYTELHQRIADSAYPIAALTASEGSIYGRFGYGPATIKHELSVDRTLVGFHADAPDPSGVRLVRPAEHREELAAVYERWRLQTPGGLARPQPLWDELLADREAARRGGTPWFGLLHPDGYALYRVHDHDQRVARVAELRAVTNDAHAALWRALLGLDLMKSVATATHPDDPLPYLLTDTRLARTTGRQDDLWLRIMDIPTALEARSYQSELAAVVEVFDGFRCDGGRFALDIRDGRARCRASDAPADIEMDLDVLGGLYLGVHRAPAFAAANRLRGNDPELIRRLDAAFVSDVPAQLGFSF</sequence>
<evidence type="ECO:0000259" key="4">
    <source>
        <dbReference type="Pfam" id="PF13530"/>
    </source>
</evidence>
<comment type="caution">
    <text evidence="6">The sequence shown here is derived from an EMBL/GenBank/DDBJ whole genome shotgun (WGS) entry which is preliminary data.</text>
</comment>
<dbReference type="PANTHER" id="PTHR37817">
    <property type="entry name" value="N-ACETYLTRANSFERASE EIS"/>
    <property type="match status" value="1"/>
</dbReference>
<dbReference type="Pfam" id="PF17668">
    <property type="entry name" value="Acetyltransf_17"/>
    <property type="match status" value="1"/>
</dbReference>
<evidence type="ECO:0000313" key="6">
    <source>
        <dbReference type="EMBL" id="OBI43593.1"/>
    </source>
</evidence>
<dbReference type="EC" id="2.3.1.-" evidence="3"/>
<dbReference type="GO" id="GO:0030649">
    <property type="term" value="P:aminoglycoside antibiotic catabolic process"/>
    <property type="evidence" value="ECO:0007669"/>
    <property type="project" value="TreeGrafter"/>
</dbReference>
<dbReference type="InterPro" id="IPR051554">
    <property type="entry name" value="Acetyltransferase_Eis"/>
</dbReference>
<dbReference type="InterPro" id="IPR022902">
    <property type="entry name" value="NAcTrfase_Eis"/>
</dbReference>
<dbReference type="SUPFAM" id="SSF55729">
    <property type="entry name" value="Acyl-CoA N-acyltransferases (Nat)"/>
    <property type="match status" value="1"/>
</dbReference>
<evidence type="ECO:0000256" key="2">
    <source>
        <dbReference type="ARBA" id="ARBA00023315"/>
    </source>
</evidence>
<evidence type="ECO:0000313" key="7">
    <source>
        <dbReference type="Proteomes" id="UP000093592"/>
    </source>
</evidence>
<dbReference type="InterPro" id="IPR016181">
    <property type="entry name" value="Acyl_CoA_acyltransferase"/>
</dbReference>
<dbReference type="PANTHER" id="PTHR37817:SF1">
    <property type="entry name" value="N-ACETYLTRANSFERASE EIS"/>
    <property type="match status" value="1"/>
</dbReference>
<dbReference type="Gene3D" id="3.40.630.30">
    <property type="match status" value="2"/>
</dbReference>
<dbReference type="AlphaFoldDB" id="A0A1A2Z1S5"/>
<dbReference type="Proteomes" id="UP000093592">
    <property type="component" value="Unassembled WGS sequence"/>
</dbReference>
<protein>
    <recommendedName>
        <fullName evidence="3">N-acetyltransferase Eis</fullName>
        <ecNumber evidence="3">2.3.1.-</ecNumber>
    </recommendedName>
</protein>
<dbReference type="GO" id="GO:0034069">
    <property type="term" value="F:aminoglycoside N-acetyltransferase activity"/>
    <property type="evidence" value="ECO:0007669"/>
    <property type="project" value="TreeGrafter"/>
</dbReference>
<comment type="similarity">
    <text evidence="3">Belongs to the acetyltransferase Eis family.</text>
</comment>
<dbReference type="InterPro" id="IPR025559">
    <property type="entry name" value="Eis_dom"/>
</dbReference>
<dbReference type="HAMAP" id="MF_01812">
    <property type="entry name" value="Eis"/>
    <property type="match status" value="1"/>
</dbReference>
<evidence type="ECO:0000256" key="1">
    <source>
        <dbReference type="ARBA" id="ARBA00022679"/>
    </source>
</evidence>
<reference evidence="7" key="1">
    <citation type="submission" date="2016-06" db="EMBL/GenBank/DDBJ databases">
        <authorList>
            <person name="Sutton G."/>
            <person name="Brinkac L."/>
            <person name="Sanka R."/>
            <person name="Adams M."/>
            <person name="Lau E."/>
            <person name="Sam S."/>
            <person name="Sreng N."/>
            <person name="Him V."/>
            <person name="Kerleguer A."/>
            <person name="Cheng S."/>
        </authorList>
    </citation>
    <scope>NUCLEOTIDE SEQUENCE [LARGE SCALE GENOMIC DNA]</scope>
    <source>
        <strain evidence="7">E861</strain>
    </source>
</reference>
<evidence type="ECO:0000256" key="3">
    <source>
        <dbReference type="HAMAP-Rule" id="MF_01812"/>
    </source>
</evidence>
<keyword evidence="2 3" id="KW-0012">Acyltransferase</keyword>
<keyword evidence="1 3" id="KW-0808">Transferase</keyword>
<proteinExistence type="inferred from homology"/>
<feature type="domain" description="Enhanced intracellular survival protein" evidence="4">
    <location>
        <begin position="282"/>
        <end position="375"/>
    </location>
</feature>
<dbReference type="SUPFAM" id="SSF55718">
    <property type="entry name" value="SCP-like"/>
    <property type="match status" value="1"/>
</dbReference>
<organism evidence="6 7">
    <name type="scientific">Mycobacterium kyorinense</name>
    <dbReference type="NCBI Taxonomy" id="487514"/>
    <lineage>
        <taxon>Bacteria</taxon>
        <taxon>Bacillati</taxon>
        <taxon>Actinomycetota</taxon>
        <taxon>Actinomycetes</taxon>
        <taxon>Mycobacteriales</taxon>
        <taxon>Mycobacteriaceae</taxon>
        <taxon>Mycobacterium</taxon>
    </lineage>
</organism>
<evidence type="ECO:0000259" key="5">
    <source>
        <dbReference type="Pfam" id="PF17668"/>
    </source>
</evidence>
<gene>
    <name evidence="3" type="primary">eis</name>
    <name evidence="6" type="ORF">A5707_05030</name>
</gene>
<comment type="subunit">
    <text evidence="3">Homohexamer; trimer of dimers.</text>
</comment>
<dbReference type="Pfam" id="PF13530">
    <property type="entry name" value="SCP2_2"/>
    <property type="match status" value="1"/>
</dbReference>
<name>A0A1A2Z1S5_9MYCO</name>
<feature type="domain" description="Eis-like acetyltransferase" evidence="5">
    <location>
        <begin position="168"/>
        <end position="278"/>
    </location>
</feature>
<feature type="binding site" evidence="3">
    <location>
        <begin position="105"/>
        <end position="106"/>
    </location>
    <ligand>
        <name>acetyl-CoA</name>
        <dbReference type="ChEBI" id="CHEBI:57288"/>
    </ligand>
</feature>
<dbReference type="NCBIfam" id="NF002367">
    <property type="entry name" value="PRK01346.1-4"/>
    <property type="match status" value="1"/>
</dbReference>